<dbReference type="EMBL" id="JBHSNM010000001">
    <property type="protein sequence ID" value="MFC5568949.1"/>
    <property type="molecule type" value="Genomic_DNA"/>
</dbReference>
<feature type="domain" description="HAMP" evidence="8">
    <location>
        <begin position="207"/>
        <end position="259"/>
    </location>
</feature>
<dbReference type="Pfam" id="PF12729">
    <property type="entry name" value="4HB_MCP_1"/>
    <property type="match status" value="1"/>
</dbReference>
<dbReference type="SMART" id="SM00304">
    <property type="entry name" value="HAMP"/>
    <property type="match status" value="2"/>
</dbReference>
<evidence type="ECO:0000256" key="3">
    <source>
        <dbReference type="ARBA" id="ARBA00029447"/>
    </source>
</evidence>
<evidence type="ECO:0000256" key="2">
    <source>
        <dbReference type="ARBA" id="ARBA00023224"/>
    </source>
</evidence>
<dbReference type="InterPro" id="IPR003660">
    <property type="entry name" value="HAMP_dom"/>
</dbReference>
<name>A0ABW0SJ32_9GAMM</name>
<keyword evidence="6" id="KW-0812">Transmembrane</keyword>
<keyword evidence="1" id="KW-0488">Methylation</keyword>
<evidence type="ECO:0000256" key="1">
    <source>
        <dbReference type="ARBA" id="ARBA00022481"/>
    </source>
</evidence>
<dbReference type="SMART" id="SM00283">
    <property type="entry name" value="MA"/>
    <property type="match status" value="1"/>
</dbReference>
<protein>
    <submittedName>
        <fullName evidence="10">Methyl-accepting chemotaxis protein</fullName>
    </submittedName>
</protein>
<dbReference type="Proteomes" id="UP001596036">
    <property type="component" value="Unassembled WGS sequence"/>
</dbReference>
<dbReference type="PROSITE" id="PS50885">
    <property type="entry name" value="HAMP"/>
    <property type="match status" value="2"/>
</dbReference>
<dbReference type="PRINTS" id="PR00260">
    <property type="entry name" value="CHEMTRNSDUCR"/>
</dbReference>
<reference evidence="11" key="1">
    <citation type="journal article" date="2019" name="Int. J. Syst. Evol. Microbiol.">
        <title>The Global Catalogue of Microorganisms (GCM) 10K type strain sequencing project: providing services to taxonomists for standard genome sequencing and annotation.</title>
        <authorList>
            <consortium name="The Broad Institute Genomics Platform"/>
            <consortium name="The Broad Institute Genome Sequencing Center for Infectious Disease"/>
            <person name="Wu L."/>
            <person name="Ma J."/>
        </authorList>
    </citation>
    <scope>NUCLEOTIDE SEQUENCE [LARGE SCALE GENOMIC DNA]</scope>
    <source>
        <strain evidence="11">KACC 11407</strain>
    </source>
</reference>
<evidence type="ECO:0000256" key="5">
    <source>
        <dbReference type="SAM" id="MobiDB-lite"/>
    </source>
</evidence>
<dbReference type="Gene3D" id="1.10.287.950">
    <property type="entry name" value="Methyl-accepting chemotaxis protein"/>
    <property type="match status" value="1"/>
</dbReference>
<dbReference type="Pfam" id="PF21927">
    <property type="entry name" value="McpB_HAMP_2"/>
    <property type="match status" value="1"/>
</dbReference>
<feature type="domain" description="HAMP" evidence="8">
    <location>
        <begin position="388"/>
        <end position="440"/>
    </location>
</feature>
<dbReference type="RefSeq" id="WP_386752714.1">
    <property type="nucleotide sequence ID" value="NZ_JBHSNM010000001.1"/>
</dbReference>
<evidence type="ECO:0000259" key="7">
    <source>
        <dbReference type="PROSITE" id="PS50111"/>
    </source>
</evidence>
<sequence length="886" mass="93678">MLQNLTIGRRLALGFAALAMLILVMGVFAVERMGTAQDNVRTVTQVSVPAIRDLGRLATMLAEYRVSERGLVASYEDAAKAAEYTGELTEGAKQFQSLADAYAAKITEPRERALYADVAAKAARYFDNSRRLVEGLKSGDMAPAKQAGDLRQATADAVGVLLEHNMQRLNRGVAAQEAGYHFNLWAIGTLLAIALVLAVASALVISRSIVRPLTQVVAVAQSVAQGELEGRIPASDGSEIGRLADAMRGMVGVLRDYTVAQAEMSEQHDAGAIDHRIVADRFPGAYARMAEQTNALVAAHIAVKMRVIEVVSAYAHGDLSADIERYPGKKAEVTAAVDAVKAGMQSVNAEIKGLVDAARAGDFSHRGDAAHFRFVYREMIEGLNTLMATADDALGEVGALLSALADGDLARRIDTALPGRFGALASDANRTVAQLTGIVERIRSGSEAINSAAAEISAGNDDLSQRTEQQAASLEETASSMEELTSTVRQNADNARQANQLATGAADVARQGGVVVGQVVSTMTAIQESSRKVADIIGVIDGIAFQTNILALNAAVEAARAGEQGRGFAVVASEVRSLAQRSASAAREIKELITNSVSQVGEGSALVEQAGRTMQDVVTSVQRMSDFIADISAASQEQSAGIEQINHAITQMDEGTQQNAALVEEASAAARSLEQQAAQLVETVATFSLRKEGGLPPLVGSFTHPSQRRRTAEPTCPLRDAGTSEYTCRSRERPTGVFASGIHACFHCLLSRRPLSSARHWYGRTGENMNVARHIAIATLAAALCALPAQAQDREPEEQKSTVGQTTADAAEQMGDAWITTKVKADLLATKDVSGTAIDVDTRDGIVTLKGSVASRAEEDKAVAVAKGIRGVTEVKSQLKVETPKK</sequence>
<dbReference type="Pfam" id="PF00672">
    <property type="entry name" value="HAMP"/>
    <property type="match status" value="1"/>
</dbReference>
<proteinExistence type="inferred from homology"/>
<keyword evidence="11" id="KW-1185">Reference proteome</keyword>
<feature type="transmembrane region" description="Helical" evidence="6">
    <location>
        <begin position="184"/>
        <end position="205"/>
    </location>
</feature>
<gene>
    <name evidence="10" type="ORF">ACFPN1_02580</name>
</gene>
<feature type="compositionally biased region" description="Polar residues" evidence="5">
    <location>
        <begin position="466"/>
        <end position="479"/>
    </location>
</feature>
<dbReference type="Pfam" id="PF18575">
    <property type="entry name" value="HAMP_N3"/>
    <property type="match status" value="1"/>
</dbReference>
<dbReference type="PANTHER" id="PTHR43531:SF14">
    <property type="entry name" value="METHYL-ACCEPTING CHEMOTAXIS PROTEIN I-RELATED"/>
    <property type="match status" value="1"/>
</dbReference>
<dbReference type="InterPro" id="IPR051310">
    <property type="entry name" value="MCP_chemotaxis"/>
</dbReference>
<dbReference type="PROSITE" id="PS50111">
    <property type="entry name" value="CHEMOTAXIS_TRANSDUC_2"/>
    <property type="match status" value="1"/>
</dbReference>
<evidence type="ECO:0000259" key="8">
    <source>
        <dbReference type="PROSITE" id="PS50885"/>
    </source>
</evidence>
<dbReference type="PANTHER" id="PTHR43531">
    <property type="entry name" value="PROTEIN ICFG"/>
    <property type="match status" value="1"/>
</dbReference>
<dbReference type="InterPro" id="IPR024478">
    <property type="entry name" value="HlyB_4HB_MCP"/>
</dbReference>
<evidence type="ECO:0000313" key="11">
    <source>
        <dbReference type="Proteomes" id="UP001596036"/>
    </source>
</evidence>
<keyword evidence="6" id="KW-0472">Membrane</keyword>
<dbReference type="CDD" id="cd06225">
    <property type="entry name" value="HAMP"/>
    <property type="match status" value="1"/>
</dbReference>
<feature type="region of interest" description="Disordered" evidence="5">
    <location>
        <begin position="458"/>
        <end position="479"/>
    </location>
</feature>
<evidence type="ECO:0000256" key="4">
    <source>
        <dbReference type="PROSITE-ProRule" id="PRU00284"/>
    </source>
</evidence>
<dbReference type="SUPFAM" id="SSF158472">
    <property type="entry name" value="HAMP domain-like"/>
    <property type="match status" value="1"/>
</dbReference>
<accession>A0ABW0SJ32</accession>
<dbReference type="SMART" id="SM00749">
    <property type="entry name" value="BON"/>
    <property type="match status" value="1"/>
</dbReference>
<feature type="domain" description="BON" evidence="9">
    <location>
        <begin position="815"/>
        <end position="883"/>
    </location>
</feature>
<dbReference type="InterPro" id="IPR014004">
    <property type="entry name" value="Transpt-assoc_nodulatn_dom_bac"/>
</dbReference>
<dbReference type="InterPro" id="IPR054421">
    <property type="entry name" value="McpB_HAMP_2nd"/>
</dbReference>
<dbReference type="InterPro" id="IPR004090">
    <property type="entry name" value="Chemotax_Me-accpt_rcpt"/>
</dbReference>
<dbReference type="Pfam" id="PF04972">
    <property type="entry name" value="BON"/>
    <property type="match status" value="1"/>
</dbReference>
<keyword evidence="2 4" id="KW-0807">Transducer</keyword>
<dbReference type="InterPro" id="IPR007055">
    <property type="entry name" value="BON_dom"/>
</dbReference>
<dbReference type="InterPro" id="IPR041395">
    <property type="entry name" value="McpB_HAMP_3rd"/>
</dbReference>
<evidence type="ECO:0000259" key="9">
    <source>
        <dbReference type="PROSITE" id="PS50914"/>
    </source>
</evidence>
<comment type="similarity">
    <text evidence="3">Belongs to the methyl-accepting chemotaxis (MCP) protein family.</text>
</comment>
<dbReference type="Gene3D" id="3.30.1340.30">
    <property type="match status" value="1"/>
</dbReference>
<keyword evidence="6" id="KW-1133">Transmembrane helix</keyword>
<organism evidence="10 11">
    <name type="scientific">Lysobacter yangpyeongensis</name>
    <dbReference type="NCBI Taxonomy" id="346182"/>
    <lineage>
        <taxon>Bacteria</taxon>
        <taxon>Pseudomonadati</taxon>
        <taxon>Pseudomonadota</taxon>
        <taxon>Gammaproteobacteria</taxon>
        <taxon>Lysobacterales</taxon>
        <taxon>Lysobacteraceae</taxon>
        <taxon>Lysobacter</taxon>
    </lineage>
</organism>
<dbReference type="CDD" id="cd11386">
    <property type="entry name" value="MCP_signal"/>
    <property type="match status" value="1"/>
</dbReference>
<feature type="domain" description="Methyl-accepting transducer" evidence="7">
    <location>
        <begin position="445"/>
        <end position="674"/>
    </location>
</feature>
<feature type="region of interest" description="Disordered" evidence="5">
    <location>
        <begin position="698"/>
        <end position="718"/>
    </location>
</feature>
<dbReference type="Gene3D" id="1.20.120.1530">
    <property type="match status" value="2"/>
</dbReference>
<dbReference type="SUPFAM" id="SSF58104">
    <property type="entry name" value="Methyl-accepting chemotaxis protein (MCP) signaling domain"/>
    <property type="match status" value="1"/>
</dbReference>
<evidence type="ECO:0000313" key="10">
    <source>
        <dbReference type="EMBL" id="MFC5568949.1"/>
    </source>
</evidence>
<dbReference type="InterPro" id="IPR004089">
    <property type="entry name" value="MCPsignal_dom"/>
</dbReference>
<comment type="caution">
    <text evidence="10">The sequence shown here is derived from an EMBL/GenBank/DDBJ whole genome shotgun (WGS) entry which is preliminary data.</text>
</comment>
<dbReference type="Pfam" id="PF00015">
    <property type="entry name" value="MCPsignal"/>
    <property type="match status" value="1"/>
</dbReference>
<evidence type="ECO:0000256" key="6">
    <source>
        <dbReference type="SAM" id="Phobius"/>
    </source>
</evidence>
<dbReference type="PROSITE" id="PS50914">
    <property type="entry name" value="BON"/>
    <property type="match status" value="1"/>
</dbReference>